<dbReference type="EMBL" id="FMWP01000091">
    <property type="protein sequence ID" value="SCZ96711.1"/>
    <property type="molecule type" value="Genomic_DNA"/>
</dbReference>
<dbReference type="Proteomes" id="UP000249723">
    <property type="component" value="Unassembled WGS sequence"/>
</dbReference>
<dbReference type="AlphaFoldDB" id="A0A2X0LKA0"/>
<proteinExistence type="predicted"/>
<sequence length="255" mass="26981">MATASGSVAASQEILRATIKDVRSRPWSRSVKQGSTNAYLQAGTFDSYQFSFIPPGPSATNRRDRQLDTPSSDDPVQVEPADDIDGDTAPFVASGVSPTTALEPLTIFGNAGPGLGSGGSTGFSGSSGRRWSFCSMAELVRDIYVAGTTDWTSVVRLVEARSRPGHVTASKMYIYPCTTSSVFTDSFPGGSTVWTISEDTLNLGQVDGTNCLASVMGGADAAAGGAGHLLGRRFYAERLHDVRFRQCACWVSRLS</sequence>
<keyword evidence="3" id="KW-1185">Reference proteome</keyword>
<accession>A0A2X0LKA0</accession>
<evidence type="ECO:0000256" key="1">
    <source>
        <dbReference type="SAM" id="MobiDB-lite"/>
    </source>
</evidence>
<feature type="region of interest" description="Disordered" evidence="1">
    <location>
        <begin position="53"/>
        <end position="89"/>
    </location>
</feature>
<organism evidence="2 3">
    <name type="scientific">Microbotryum saponariae</name>
    <dbReference type="NCBI Taxonomy" id="289078"/>
    <lineage>
        <taxon>Eukaryota</taxon>
        <taxon>Fungi</taxon>
        <taxon>Dikarya</taxon>
        <taxon>Basidiomycota</taxon>
        <taxon>Pucciniomycotina</taxon>
        <taxon>Microbotryomycetes</taxon>
        <taxon>Microbotryales</taxon>
        <taxon>Microbotryaceae</taxon>
        <taxon>Microbotryum</taxon>
    </lineage>
</organism>
<protein>
    <submittedName>
        <fullName evidence="2">BZ3500_MvSof-1268-A1-R1_Chr4-1g06644 protein</fullName>
    </submittedName>
</protein>
<name>A0A2X0LKA0_9BASI</name>
<reference evidence="3" key="1">
    <citation type="submission" date="2016-10" db="EMBL/GenBank/DDBJ databases">
        <authorList>
            <person name="Jeantristanb JTB J.-T."/>
            <person name="Ricardo R."/>
        </authorList>
    </citation>
    <scope>NUCLEOTIDE SEQUENCE [LARGE SCALE GENOMIC DNA]</scope>
</reference>
<dbReference type="STRING" id="289078.A0A2X0LKA0"/>
<dbReference type="OrthoDB" id="337581at2759"/>
<evidence type="ECO:0000313" key="2">
    <source>
        <dbReference type="EMBL" id="SCZ96711.1"/>
    </source>
</evidence>
<gene>
    <name evidence="2" type="ORF">BZ3500_MVSOF-1268-A1-R1_CHR4-1G06644</name>
</gene>
<evidence type="ECO:0000313" key="3">
    <source>
        <dbReference type="Proteomes" id="UP000249723"/>
    </source>
</evidence>